<feature type="region of interest" description="Disordered" evidence="1">
    <location>
        <begin position="1"/>
        <end position="30"/>
    </location>
</feature>
<gene>
    <name evidence="2" type="ORF">F53441_7865</name>
</gene>
<proteinExistence type="predicted"/>
<protein>
    <submittedName>
        <fullName evidence="2">Uncharacterized protein</fullName>
    </submittedName>
</protein>
<sequence length="160" mass="18346">MSGRSKVGYPSSYEGGDQRHYSRDELHEEGRMHGVNIEGYLNKESIMNELQESDNKRQIEDRMKHEPGFAATMHGNKPSRGAQVDAEIAREEAEQLAKKADKTDSMPGKKLEHNTDKSEWKLQMEQEEKEARAKHSKRGTNKHEGQGMEYVSRKNDSSRD</sequence>
<keyword evidence="3" id="KW-1185">Reference proteome</keyword>
<dbReference type="AlphaFoldDB" id="A0A8H4NX43"/>
<feature type="compositionally biased region" description="Basic and acidic residues" evidence="1">
    <location>
        <begin position="87"/>
        <end position="133"/>
    </location>
</feature>
<name>A0A8H4NX43_9HYPO</name>
<evidence type="ECO:0000313" key="2">
    <source>
        <dbReference type="EMBL" id="KAF4448758.1"/>
    </source>
</evidence>
<dbReference type="EMBL" id="JAADJG010000317">
    <property type="protein sequence ID" value="KAF4448758.1"/>
    <property type="molecule type" value="Genomic_DNA"/>
</dbReference>
<dbReference type="OrthoDB" id="3358750at2759"/>
<dbReference type="PANTHER" id="PTHR39475:SF1">
    <property type="entry name" value="CONIDIATION-SPECIFIC PROTEIN 6"/>
    <property type="match status" value="1"/>
</dbReference>
<feature type="region of interest" description="Disordered" evidence="1">
    <location>
        <begin position="68"/>
        <end position="160"/>
    </location>
</feature>
<reference evidence="2" key="1">
    <citation type="submission" date="2020-01" db="EMBL/GenBank/DDBJ databases">
        <title>Identification and distribution of gene clusters putatively required for synthesis of sphingolipid metabolism inhibitors in phylogenetically diverse species of the filamentous fungus Fusarium.</title>
        <authorList>
            <person name="Kim H.-S."/>
            <person name="Busman M."/>
            <person name="Brown D.W."/>
            <person name="Divon H."/>
            <person name="Uhlig S."/>
            <person name="Proctor R.H."/>
        </authorList>
    </citation>
    <scope>NUCLEOTIDE SEQUENCE</scope>
    <source>
        <strain evidence="2">NRRL 53441</strain>
    </source>
</reference>
<feature type="compositionally biased region" description="Basic and acidic residues" evidence="1">
    <location>
        <begin position="16"/>
        <end position="30"/>
    </location>
</feature>
<feature type="compositionally biased region" description="Basic and acidic residues" evidence="1">
    <location>
        <begin position="141"/>
        <end position="160"/>
    </location>
</feature>
<evidence type="ECO:0000313" key="3">
    <source>
        <dbReference type="Proteomes" id="UP000605986"/>
    </source>
</evidence>
<evidence type="ECO:0000256" key="1">
    <source>
        <dbReference type="SAM" id="MobiDB-lite"/>
    </source>
</evidence>
<dbReference type="PANTHER" id="PTHR39475">
    <property type="entry name" value="CONIDIATION-SPECIFIC PROTEIN 6"/>
    <property type="match status" value="1"/>
</dbReference>
<accession>A0A8H4NX43</accession>
<organism evidence="2 3">
    <name type="scientific">Fusarium austroafricanum</name>
    <dbReference type="NCBI Taxonomy" id="2364996"/>
    <lineage>
        <taxon>Eukaryota</taxon>
        <taxon>Fungi</taxon>
        <taxon>Dikarya</taxon>
        <taxon>Ascomycota</taxon>
        <taxon>Pezizomycotina</taxon>
        <taxon>Sordariomycetes</taxon>
        <taxon>Hypocreomycetidae</taxon>
        <taxon>Hypocreales</taxon>
        <taxon>Nectriaceae</taxon>
        <taxon>Fusarium</taxon>
        <taxon>Fusarium concolor species complex</taxon>
    </lineage>
</organism>
<dbReference type="Proteomes" id="UP000605986">
    <property type="component" value="Unassembled WGS sequence"/>
</dbReference>
<comment type="caution">
    <text evidence="2">The sequence shown here is derived from an EMBL/GenBank/DDBJ whole genome shotgun (WGS) entry which is preliminary data.</text>
</comment>